<feature type="compositionally biased region" description="Gly residues" evidence="1">
    <location>
        <begin position="84"/>
        <end position="97"/>
    </location>
</feature>
<feature type="region of interest" description="Disordered" evidence="1">
    <location>
        <begin position="68"/>
        <end position="108"/>
    </location>
</feature>
<name>A0ABW2XY77_9ACTN</name>
<evidence type="ECO:0008006" key="4">
    <source>
        <dbReference type="Google" id="ProtNLM"/>
    </source>
</evidence>
<evidence type="ECO:0000313" key="3">
    <source>
        <dbReference type="Proteomes" id="UP001597063"/>
    </source>
</evidence>
<reference evidence="3" key="1">
    <citation type="journal article" date="2019" name="Int. J. Syst. Evol. Microbiol.">
        <title>The Global Catalogue of Microorganisms (GCM) 10K type strain sequencing project: providing services to taxonomists for standard genome sequencing and annotation.</title>
        <authorList>
            <consortium name="The Broad Institute Genomics Platform"/>
            <consortium name="The Broad Institute Genome Sequencing Center for Infectious Disease"/>
            <person name="Wu L."/>
            <person name="Ma J."/>
        </authorList>
    </citation>
    <scope>NUCLEOTIDE SEQUENCE [LARGE SCALE GENOMIC DNA]</scope>
    <source>
        <strain evidence="3">JCM 9371</strain>
    </source>
</reference>
<dbReference type="CDD" id="cd00093">
    <property type="entry name" value="HTH_XRE"/>
    <property type="match status" value="1"/>
</dbReference>
<evidence type="ECO:0000256" key="1">
    <source>
        <dbReference type="SAM" id="MobiDB-lite"/>
    </source>
</evidence>
<keyword evidence="3" id="KW-1185">Reference proteome</keyword>
<protein>
    <recommendedName>
        <fullName evidence="4">XRE family transcriptional regulator</fullName>
    </recommendedName>
</protein>
<dbReference type="InterPro" id="IPR010982">
    <property type="entry name" value="Lambda_DNA-bd_dom_sf"/>
</dbReference>
<gene>
    <name evidence="2" type="ORF">ACFQZM_43005</name>
</gene>
<sequence>MEFAGALRQAIQASGLTLERIRHRLGRRGLTVSVATLSYWQRGRSRPRSRAVVTTLEEILQVPAGTLTDLLDDPAPTAPPVRGAGRGGLPAGPSGAGDRGRGAGDLWPDPGRYAELVGQLDRSGDHRLERLSIHDVYRLDEARRSWSLSVRTVLRAAGDDIDRVVCVHRTGAVKDREAAGDGSPRPGGAAEITGVRYCRPGRIRAEDGLMAFELVLDRVLAAGDTAVVEYELGPAAASATGPAAAADSYDRRFSHPVHDYVAILQFEGGRLPARCYGFTADTSDAPRRRLGELWIGTSGSANLAVGNVRRGIVGIEWEWH</sequence>
<dbReference type="EMBL" id="JBHTGP010000027">
    <property type="protein sequence ID" value="MFD0691321.1"/>
    <property type="molecule type" value="Genomic_DNA"/>
</dbReference>
<organism evidence="2 3">
    <name type="scientific">Actinomadura fibrosa</name>
    <dbReference type="NCBI Taxonomy" id="111802"/>
    <lineage>
        <taxon>Bacteria</taxon>
        <taxon>Bacillati</taxon>
        <taxon>Actinomycetota</taxon>
        <taxon>Actinomycetes</taxon>
        <taxon>Streptosporangiales</taxon>
        <taxon>Thermomonosporaceae</taxon>
        <taxon>Actinomadura</taxon>
    </lineage>
</organism>
<accession>A0ABW2XY77</accession>
<dbReference type="RefSeq" id="WP_131761851.1">
    <property type="nucleotide sequence ID" value="NZ_CAACUY010000191.1"/>
</dbReference>
<evidence type="ECO:0000313" key="2">
    <source>
        <dbReference type="EMBL" id="MFD0691321.1"/>
    </source>
</evidence>
<feature type="compositionally biased region" description="Low complexity" evidence="1">
    <location>
        <begin position="68"/>
        <end position="83"/>
    </location>
</feature>
<comment type="caution">
    <text evidence="2">The sequence shown here is derived from an EMBL/GenBank/DDBJ whole genome shotgun (WGS) entry which is preliminary data.</text>
</comment>
<dbReference type="Gene3D" id="1.10.260.40">
    <property type="entry name" value="lambda repressor-like DNA-binding domains"/>
    <property type="match status" value="1"/>
</dbReference>
<dbReference type="Proteomes" id="UP001597063">
    <property type="component" value="Unassembled WGS sequence"/>
</dbReference>
<dbReference type="InterPro" id="IPR001387">
    <property type="entry name" value="Cro/C1-type_HTH"/>
</dbReference>
<proteinExistence type="predicted"/>